<dbReference type="RefSeq" id="WP_200885272.1">
    <property type="nucleotide sequence ID" value="NZ_JTJZ01000012.1"/>
</dbReference>
<dbReference type="PROSITE" id="PS00018">
    <property type="entry name" value="EF_HAND_1"/>
    <property type="match status" value="1"/>
</dbReference>
<dbReference type="PANTHER" id="PTHR46865:SF2">
    <property type="entry name" value="MONOOXYGENASE"/>
    <property type="match status" value="1"/>
</dbReference>
<evidence type="ECO:0000313" key="3">
    <source>
        <dbReference type="EMBL" id="KHS53983.1"/>
    </source>
</evidence>
<comment type="caution">
    <text evidence="3">The sequence shown here is derived from an EMBL/GenBank/DDBJ whole genome shotgun (WGS) entry which is preliminary data.</text>
</comment>
<evidence type="ECO:0000313" key="4">
    <source>
        <dbReference type="Proteomes" id="UP000031488"/>
    </source>
</evidence>
<dbReference type="Gene3D" id="3.50.50.60">
    <property type="entry name" value="FAD/NAD(P)-binding domain"/>
    <property type="match status" value="1"/>
</dbReference>
<dbReference type="SUPFAM" id="SSF51905">
    <property type="entry name" value="FAD/NAD(P)-binding domain"/>
    <property type="match status" value="1"/>
</dbReference>
<accession>A0A0B9AEI2</accession>
<dbReference type="Proteomes" id="UP000031488">
    <property type="component" value="Unassembled WGS sequence"/>
</dbReference>
<dbReference type="EMBL" id="JTJZ01000012">
    <property type="protein sequence ID" value="KHS53983.1"/>
    <property type="molecule type" value="Genomic_DNA"/>
</dbReference>
<keyword evidence="4" id="KW-1185">Reference proteome</keyword>
<dbReference type="AlphaFoldDB" id="A0A0B9AEI2"/>
<dbReference type="InterPro" id="IPR051704">
    <property type="entry name" value="FAD_aromatic-hydroxylase"/>
</dbReference>
<dbReference type="PRINTS" id="PR00420">
    <property type="entry name" value="RNGMNOXGNASE"/>
</dbReference>
<dbReference type="InterPro" id="IPR018247">
    <property type="entry name" value="EF_Hand_1_Ca_BS"/>
</dbReference>
<sequence>MKASTVVTAIGRSKTATVLVRDCSLAGTVRTLGTMNKRHILISGASIAGLACAYWLRNYGFAVTIVEIAPAPRAGGQAVDLRGAGRTVVERMGMLEDARSIGLEQAGISWVDEHGRSRAAISSDDFDGEGFISEIEILRGDLVDLLNRRIGDEVEYLFNDTITELAQDANGVDVVFRHAPARRFDLVIGADGLHSSARAAAFGPEEQFVNSLGLYTAWFTAPAFDDLDGWYQTYNCAGGLVASIRPGRISTESKAALSFRPRRGETIRYDRRDRLAQVALLDERFAGAGWHTARLLEAARTASDFSLDGMGQVDLDRWFNGRVALIGDAAACPSPLSGLGTSVALVGAYVLAGELGSGAGHVAAFEAYDRIVRPYAQGAQQLAGGTGGFAPMNELTIRLVQASMSWATRWPVRGFMEKQFNKSTDIELPYYSSDL</sequence>
<dbReference type="InterPro" id="IPR036188">
    <property type="entry name" value="FAD/NAD-bd_sf"/>
</dbReference>
<protein>
    <submittedName>
        <fullName evidence="3">Monooxygenase FAD-binding protein</fullName>
    </submittedName>
</protein>
<dbReference type="PATRIC" id="fig|1703.6.peg.331"/>
<evidence type="ECO:0000259" key="2">
    <source>
        <dbReference type="Pfam" id="PF01494"/>
    </source>
</evidence>
<keyword evidence="3" id="KW-0503">Monooxygenase</keyword>
<name>A0A0B9AEI2_BRELN</name>
<evidence type="ECO:0000256" key="1">
    <source>
        <dbReference type="ARBA" id="ARBA00022946"/>
    </source>
</evidence>
<dbReference type="Pfam" id="PF01494">
    <property type="entry name" value="FAD_binding_3"/>
    <property type="match status" value="1"/>
</dbReference>
<proteinExistence type="predicted"/>
<dbReference type="InterPro" id="IPR002938">
    <property type="entry name" value="FAD-bd"/>
</dbReference>
<keyword evidence="1" id="KW-0809">Transit peptide</keyword>
<dbReference type="GO" id="GO:0071949">
    <property type="term" value="F:FAD binding"/>
    <property type="evidence" value="ECO:0007669"/>
    <property type="project" value="InterPro"/>
</dbReference>
<dbReference type="PANTHER" id="PTHR46865">
    <property type="entry name" value="OXIDOREDUCTASE-RELATED"/>
    <property type="match status" value="1"/>
</dbReference>
<keyword evidence="3" id="KW-0560">Oxidoreductase</keyword>
<reference evidence="3 4" key="1">
    <citation type="submission" date="2014-11" db="EMBL/GenBank/DDBJ databases">
        <title>Draft Genome Sequence of Brevibacterium linens AE038-8.</title>
        <authorList>
            <person name="Maizel D."/>
            <person name="Utturkar S.M."/>
            <person name="Brown S.D."/>
            <person name="Ferrero M."/>
            <person name="Rosen B.P."/>
        </authorList>
    </citation>
    <scope>NUCLEOTIDE SEQUENCE [LARGE SCALE GENOMIC DNA]</scope>
    <source>
        <strain evidence="3 4">AE038-8</strain>
    </source>
</reference>
<dbReference type="Gene3D" id="3.30.9.10">
    <property type="entry name" value="D-Amino Acid Oxidase, subunit A, domain 2"/>
    <property type="match status" value="1"/>
</dbReference>
<gene>
    <name evidence="3" type="ORF">AE0388_0444</name>
</gene>
<organism evidence="3 4">
    <name type="scientific">Brevibacterium linens</name>
    <dbReference type="NCBI Taxonomy" id="1703"/>
    <lineage>
        <taxon>Bacteria</taxon>
        <taxon>Bacillati</taxon>
        <taxon>Actinomycetota</taxon>
        <taxon>Actinomycetes</taxon>
        <taxon>Micrococcales</taxon>
        <taxon>Brevibacteriaceae</taxon>
        <taxon>Brevibacterium</taxon>
    </lineage>
</organism>
<feature type="domain" description="FAD-binding" evidence="2">
    <location>
        <begin position="40"/>
        <end position="379"/>
    </location>
</feature>
<dbReference type="GO" id="GO:0004497">
    <property type="term" value="F:monooxygenase activity"/>
    <property type="evidence" value="ECO:0007669"/>
    <property type="project" value="UniProtKB-KW"/>
</dbReference>